<protein>
    <submittedName>
        <fullName evidence="2">Uncharacterized protein</fullName>
    </submittedName>
</protein>
<comment type="caution">
    <text evidence="2">The sequence shown here is derived from an EMBL/GenBank/DDBJ whole genome shotgun (WGS) entry which is preliminary data.</text>
</comment>
<organism evidence="2 3">
    <name type="scientific">Thalassiosira oceanica</name>
    <name type="common">Marine diatom</name>
    <dbReference type="NCBI Taxonomy" id="159749"/>
    <lineage>
        <taxon>Eukaryota</taxon>
        <taxon>Sar</taxon>
        <taxon>Stramenopiles</taxon>
        <taxon>Ochrophyta</taxon>
        <taxon>Bacillariophyta</taxon>
        <taxon>Coscinodiscophyceae</taxon>
        <taxon>Thalassiosirophycidae</taxon>
        <taxon>Thalassiosirales</taxon>
        <taxon>Thalassiosiraceae</taxon>
        <taxon>Thalassiosira</taxon>
    </lineage>
</organism>
<evidence type="ECO:0000256" key="1">
    <source>
        <dbReference type="SAM" id="MobiDB-lite"/>
    </source>
</evidence>
<feature type="region of interest" description="Disordered" evidence="1">
    <location>
        <begin position="1"/>
        <end position="22"/>
    </location>
</feature>
<reference evidence="2 3" key="1">
    <citation type="journal article" date="2012" name="Genome Biol.">
        <title>Genome and low-iron response of an oceanic diatom adapted to chronic iron limitation.</title>
        <authorList>
            <person name="Lommer M."/>
            <person name="Specht M."/>
            <person name="Roy A.S."/>
            <person name="Kraemer L."/>
            <person name="Andreson R."/>
            <person name="Gutowska M.A."/>
            <person name="Wolf J."/>
            <person name="Bergner S.V."/>
            <person name="Schilhabel M.B."/>
            <person name="Klostermeier U.C."/>
            <person name="Beiko R.G."/>
            <person name="Rosenstiel P."/>
            <person name="Hippler M."/>
            <person name="Laroche J."/>
        </authorList>
    </citation>
    <scope>NUCLEOTIDE SEQUENCE [LARGE SCALE GENOMIC DNA]</scope>
    <source>
        <strain evidence="2 3">CCMP1005</strain>
    </source>
</reference>
<name>K0RDF5_THAOC</name>
<accession>K0RDF5</accession>
<feature type="compositionally biased region" description="Polar residues" evidence="1">
    <location>
        <begin position="83"/>
        <end position="92"/>
    </location>
</feature>
<proteinExistence type="predicted"/>
<dbReference type="AlphaFoldDB" id="K0RDF5"/>
<sequence>MGGNGEGRSPIGYARASMENNGSETMLVGDVKTTFPTVNLGNEHNAEALLIAIDEAASAREYVNSGQAANAQIAGGGERRPAATSSVIGKSE</sequence>
<evidence type="ECO:0000313" key="3">
    <source>
        <dbReference type="Proteomes" id="UP000266841"/>
    </source>
</evidence>
<gene>
    <name evidence="2" type="ORF">THAOC_30754</name>
</gene>
<keyword evidence="3" id="KW-1185">Reference proteome</keyword>
<dbReference type="EMBL" id="AGNL01044045">
    <property type="protein sequence ID" value="EJK50304.1"/>
    <property type="molecule type" value="Genomic_DNA"/>
</dbReference>
<feature type="region of interest" description="Disordered" evidence="1">
    <location>
        <begin position="70"/>
        <end position="92"/>
    </location>
</feature>
<evidence type="ECO:0000313" key="2">
    <source>
        <dbReference type="EMBL" id="EJK50304.1"/>
    </source>
</evidence>
<dbReference type="Proteomes" id="UP000266841">
    <property type="component" value="Unassembled WGS sequence"/>
</dbReference>